<sequence>MIPAAEKHVVRGWARFQTTLDLTIVLTAKAASRMGAMSYVTAGTTWPDLPIPRPFQALVEKLLEIGDSGHTDAGYRMATEIFSPDGVLDHGSYKFVGTEGGYLCLQAAQSSTEIPVAEITNCRNKAKPGRPIVKRRHQISRAYSQTSKGDDFVVIGELTVEFDNGKTLQNPLAARAVVDESTIHTEPRLKLWTLYVDMAPMIAAAGS</sequence>
<gene>
    <name evidence="1" type="ORF">PV07_09856</name>
</gene>
<organism evidence="1 2">
    <name type="scientific">Cladophialophora immunda</name>
    <dbReference type="NCBI Taxonomy" id="569365"/>
    <lineage>
        <taxon>Eukaryota</taxon>
        <taxon>Fungi</taxon>
        <taxon>Dikarya</taxon>
        <taxon>Ascomycota</taxon>
        <taxon>Pezizomycotina</taxon>
        <taxon>Eurotiomycetes</taxon>
        <taxon>Chaetothyriomycetidae</taxon>
        <taxon>Chaetothyriales</taxon>
        <taxon>Herpotrichiellaceae</taxon>
        <taxon>Cladophialophora</taxon>
    </lineage>
</organism>
<proteinExistence type="predicted"/>
<dbReference type="EMBL" id="KN847045">
    <property type="protein sequence ID" value="KIW24124.1"/>
    <property type="molecule type" value="Genomic_DNA"/>
</dbReference>
<dbReference type="HOGENOM" id="CLU_107714_1_0_1"/>
<dbReference type="AlphaFoldDB" id="A0A0D2CKQ6"/>
<dbReference type="VEuPathDB" id="FungiDB:PV07_09856"/>
<evidence type="ECO:0000313" key="2">
    <source>
        <dbReference type="Proteomes" id="UP000054466"/>
    </source>
</evidence>
<dbReference type="GeneID" id="27349050"/>
<dbReference type="OrthoDB" id="3468019at2759"/>
<name>A0A0D2CKQ6_9EURO</name>
<accession>A0A0D2CKQ6</accession>
<dbReference type="Proteomes" id="UP000054466">
    <property type="component" value="Unassembled WGS sequence"/>
</dbReference>
<dbReference type="RefSeq" id="XP_016244340.1">
    <property type="nucleotide sequence ID" value="XM_016397149.1"/>
</dbReference>
<evidence type="ECO:0000313" key="1">
    <source>
        <dbReference type="EMBL" id="KIW24124.1"/>
    </source>
</evidence>
<protein>
    <submittedName>
        <fullName evidence="1">Uncharacterized protein</fullName>
    </submittedName>
</protein>
<keyword evidence="2" id="KW-1185">Reference proteome</keyword>
<reference evidence="1 2" key="1">
    <citation type="submission" date="2015-01" db="EMBL/GenBank/DDBJ databases">
        <title>The Genome Sequence of Cladophialophora immunda CBS83496.</title>
        <authorList>
            <consortium name="The Broad Institute Genomics Platform"/>
            <person name="Cuomo C."/>
            <person name="de Hoog S."/>
            <person name="Gorbushina A."/>
            <person name="Stielow B."/>
            <person name="Teixiera M."/>
            <person name="Abouelleil A."/>
            <person name="Chapman S.B."/>
            <person name="Priest M."/>
            <person name="Young S.K."/>
            <person name="Wortman J."/>
            <person name="Nusbaum C."/>
            <person name="Birren B."/>
        </authorList>
    </citation>
    <scope>NUCLEOTIDE SEQUENCE [LARGE SCALE GENOMIC DNA]</scope>
    <source>
        <strain evidence="1 2">CBS 83496</strain>
    </source>
</reference>